<dbReference type="OrthoDB" id="1869791at2759"/>
<proteinExistence type="predicted"/>
<keyword evidence="1" id="KW-0732">Signal</keyword>
<sequence length="75" mass="8210">MAKKTLALFVICIVVLAAMVHLGEADANEDRYKSCYNTCYDECKSEGKGHTTCEINCDDDCEAKDARAQLDEATG</sequence>
<dbReference type="Proteomes" id="UP000230069">
    <property type="component" value="Unassembled WGS sequence"/>
</dbReference>
<name>A0A2G5DN94_AQUCA</name>
<dbReference type="Gene3D" id="1.10.287.720">
    <property type="entry name" value="Pollen allergen ole e 6"/>
    <property type="match status" value="1"/>
</dbReference>
<dbReference type="PANTHER" id="PTHR35632:SF1">
    <property type="entry name" value="MAJOR POLLEN ALLERGEN OLE E 6-LIKE"/>
    <property type="match status" value="1"/>
</dbReference>
<evidence type="ECO:0000256" key="1">
    <source>
        <dbReference type="SAM" id="SignalP"/>
    </source>
</evidence>
<evidence type="ECO:0008006" key="4">
    <source>
        <dbReference type="Google" id="ProtNLM"/>
    </source>
</evidence>
<dbReference type="InParanoid" id="A0A2G5DN94"/>
<gene>
    <name evidence="2" type="ORF">AQUCO_01700510v1</name>
</gene>
<organism evidence="2 3">
    <name type="scientific">Aquilegia coerulea</name>
    <name type="common">Rocky mountain columbine</name>
    <dbReference type="NCBI Taxonomy" id="218851"/>
    <lineage>
        <taxon>Eukaryota</taxon>
        <taxon>Viridiplantae</taxon>
        <taxon>Streptophyta</taxon>
        <taxon>Embryophyta</taxon>
        <taxon>Tracheophyta</taxon>
        <taxon>Spermatophyta</taxon>
        <taxon>Magnoliopsida</taxon>
        <taxon>Ranunculales</taxon>
        <taxon>Ranunculaceae</taxon>
        <taxon>Thalictroideae</taxon>
        <taxon>Aquilegia</taxon>
    </lineage>
</organism>
<protein>
    <recommendedName>
        <fullName evidence="4">Major pollen allergen Ole e 6-like</fullName>
    </recommendedName>
</protein>
<evidence type="ECO:0000313" key="2">
    <source>
        <dbReference type="EMBL" id="PIA44984.1"/>
    </source>
</evidence>
<dbReference type="SUPFAM" id="SSF111388">
    <property type="entry name" value="Pollen allergen ole e 6"/>
    <property type="match status" value="1"/>
</dbReference>
<reference evidence="2 3" key="1">
    <citation type="submission" date="2017-09" db="EMBL/GenBank/DDBJ databases">
        <title>WGS assembly of Aquilegia coerulea Goldsmith.</title>
        <authorList>
            <person name="Hodges S."/>
            <person name="Kramer E."/>
            <person name="Nordborg M."/>
            <person name="Tomkins J."/>
            <person name="Borevitz J."/>
            <person name="Derieg N."/>
            <person name="Yan J."/>
            <person name="Mihaltcheva S."/>
            <person name="Hayes R.D."/>
            <person name="Rokhsar D."/>
        </authorList>
    </citation>
    <scope>NUCLEOTIDE SEQUENCE [LARGE SCALE GENOMIC DNA]</scope>
    <source>
        <strain evidence="3">cv. Goldsmith</strain>
    </source>
</reference>
<dbReference type="EMBL" id="KZ305034">
    <property type="protein sequence ID" value="PIA44984.1"/>
    <property type="molecule type" value="Genomic_DNA"/>
</dbReference>
<dbReference type="AlphaFoldDB" id="A0A2G5DN94"/>
<keyword evidence="3" id="KW-1185">Reference proteome</keyword>
<dbReference type="Pfam" id="PF09253">
    <property type="entry name" value="Ole_e_6"/>
    <property type="match status" value="1"/>
</dbReference>
<dbReference type="InterPro" id="IPR036466">
    <property type="entry name" value="Pollen_allergen_ole-e-6_sf"/>
</dbReference>
<feature type="signal peptide" evidence="1">
    <location>
        <begin position="1"/>
        <end position="25"/>
    </location>
</feature>
<evidence type="ECO:0000313" key="3">
    <source>
        <dbReference type="Proteomes" id="UP000230069"/>
    </source>
</evidence>
<dbReference type="InterPro" id="IPR015333">
    <property type="entry name" value="Pollen_allergen_ole-e-6"/>
</dbReference>
<dbReference type="PANTHER" id="PTHR35632">
    <property type="entry name" value="MAJOR POLLEN ALLERGEN OLE E 6-LIKE"/>
    <property type="match status" value="1"/>
</dbReference>
<feature type="chain" id="PRO_5013734199" description="Major pollen allergen Ole e 6-like" evidence="1">
    <location>
        <begin position="26"/>
        <end position="75"/>
    </location>
</feature>
<accession>A0A2G5DN94</accession>